<evidence type="ECO:0000313" key="1">
    <source>
        <dbReference type="EMBL" id="MFC7192442.1"/>
    </source>
</evidence>
<reference evidence="1 2" key="1">
    <citation type="journal article" date="2019" name="Int. J. Syst. Evol. Microbiol.">
        <title>The Global Catalogue of Microorganisms (GCM) 10K type strain sequencing project: providing services to taxonomists for standard genome sequencing and annotation.</title>
        <authorList>
            <consortium name="The Broad Institute Genomics Platform"/>
            <consortium name="The Broad Institute Genome Sequencing Center for Infectious Disease"/>
            <person name="Wu L."/>
            <person name="Ma J."/>
        </authorList>
    </citation>
    <scope>NUCLEOTIDE SEQUENCE [LARGE SCALE GENOMIC DNA]</scope>
    <source>
        <strain evidence="1 2">RDMS1</strain>
    </source>
</reference>
<proteinExistence type="predicted"/>
<dbReference type="GeneID" id="76202123"/>
<dbReference type="EMBL" id="JBHTAX010000004">
    <property type="protein sequence ID" value="MFC7192442.1"/>
    <property type="molecule type" value="Genomic_DNA"/>
</dbReference>
<dbReference type="InterPro" id="IPR032710">
    <property type="entry name" value="NTF2-like_dom_sf"/>
</dbReference>
<dbReference type="RefSeq" id="WP_264556419.1">
    <property type="nucleotide sequence ID" value="NZ_CP109980.1"/>
</dbReference>
<organism evidence="1 2">
    <name type="scientific">Halocatena marina</name>
    <dbReference type="NCBI Taxonomy" id="2934937"/>
    <lineage>
        <taxon>Archaea</taxon>
        <taxon>Methanobacteriati</taxon>
        <taxon>Methanobacteriota</taxon>
        <taxon>Stenosarchaea group</taxon>
        <taxon>Halobacteria</taxon>
        <taxon>Halobacteriales</taxon>
        <taxon>Natronomonadaceae</taxon>
        <taxon>Halocatena</taxon>
    </lineage>
</organism>
<dbReference type="Gene3D" id="3.10.450.50">
    <property type="match status" value="1"/>
</dbReference>
<dbReference type="SUPFAM" id="SSF54427">
    <property type="entry name" value="NTF2-like"/>
    <property type="match status" value="1"/>
</dbReference>
<accession>A0ABD5YU43</accession>
<evidence type="ECO:0000313" key="2">
    <source>
        <dbReference type="Proteomes" id="UP001596417"/>
    </source>
</evidence>
<name>A0ABD5YU43_9EURY</name>
<comment type="caution">
    <text evidence="1">The sequence shown here is derived from an EMBL/GenBank/DDBJ whole genome shotgun (WGS) entry which is preliminary data.</text>
</comment>
<gene>
    <name evidence="1" type="ORF">ACFQL7_23260</name>
</gene>
<protein>
    <submittedName>
        <fullName evidence="1">Nuclear transport factor 2 family protein</fullName>
    </submittedName>
</protein>
<keyword evidence="2" id="KW-1185">Reference proteome</keyword>
<dbReference type="AlphaFoldDB" id="A0ABD5YU43"/>
<sequence>MPEISIEENCGNSPRKQFLSDFCVAFCERNEEAILSMLTDDVRLAIIGEKTLEGRQSVVDSIDLFVEGVSEITVENIITHGDTAAVNGVINDDSGDTHAFCEIFTFEGHTKDANIKSIDSFVIEMV</sequence>
<dbReference type="Proteomes" id="UP001596417">
    <property type="component" value="Unassembled WGS sequence"/>
</dbReference>